<dbReference type="GeneID" id="92358818"/>
<name>A0A836H4A8_9TRYP</name>
<protein>
    <submittedName>
        <fullName evidence="2">Uncharacterized protein</fullName>
    </submittedName>
</protein>
<evidence type="ECO:0000256" key="1">
    <source>
        <dbReference type="SAM" id="MobiDB-lite"/>
    </source>
</evidence>
<proteinExistence type="predicted"/>
<keyword evidence="3" id="KW-1185">Reference proteome</keyword>
<evidence type="ECO:0000313" key="3">
    <source>
        <dbReference type="Proteomes" id="UP000674143"/>
    </source>
</evidence>
<feature type="region of interest" description="Disordered" evidence="1">
    <location>
        <begin position="267"/>
        <end position="306"/>
    </location>
</feature>
<dbReference type="AlphaFoldDB" id="A0A836H4A8"/>
<dbReference type="RefSeq" id="XP_067060436.1">
    <property type="nucleotide sequence ID" value="XM_067204884.1"/>
</dbReference>
<comment type="caution">
    <text evidence="2">The sequence shown here is derived from an EMBL/GenBank/DDBJ whole genome shotgun (WGS) entry which is preliminary data.</text>
</comment>
<evidence type="ECO:0000313" key="2">
    <source>
        <dbReference type="EMBL" id="KAG5470170.1"/>
    </source>
</evidence>
<sequence length="414" mass="44144">MSVTSNAGHYHIVTQQSQAAEITLPIPSFCKPLTASVRTLGEGETGILASFFDPEQHAWVVRQVPVHESWPHHPPPCLIVRVITLVDPGNLYELRVSLSTALDGIDNDELYALQRRSLLYGLLVEEHLADKSGATLRAAGSEGQLPQLREAVTLAAPVDVMDGFVLTGGGFISDFPVLRDGPALPRSMDTVYDDILDGDDFCGPPMPVVGAHLAGTGSATTASVGANRGLPVDSNKMREYTAWSVTAAANAGLACISIGLRRRSPREWSQLQSQSKPNHFAPPRSSTGPEASVATNPGLTWGRRPPNAVSGCEAVTVARDHTTLGSGMLPNNDGDGEGDAYGLVSNHFSAAEDTAAVRPLLETLTLRGEVDVRLCRCEGEEWSISLPPPHGSLALPMGPDRALMTVARRSFYCE</sequence>
<gene>
    <name evidence="2" type="ORF">LSCM4_02864</name>
</gene>
<organism evidence="2 3">
    <name type="scientific">Leishmania orientalis</name>
    <dbReference type="NCBI Taxonomy" id="2249476"/>
    <lineage>
        <taxon>Eukaryota</taxon>
        <taxon>Discoba</taxon>
        <taxon>Euglenozoa</taxon>
        <taxon>Kinetoplastea</taxon>
        <taxon>Metakinetoplastina</taxon>
        <taxon>Trypanosomatida</taxon>
        <taxon>Trypanosomatidae</taxon>
        <taxon>Leishmaniinae</taxon>
        <taxon>Leishmania</taxon>
    </lineage>
</organism>
<reference evidence="3" key="2">
    <citation type="journal article" date="2021" name="Sci. Data">
        <title>Chromosome-scale genome sequencing, assembly and annotation of six genomes from subfamily Leishmaniinae.</title>
        <authorList>
            <person name="Almutairi H."/>
            <person name="Urbaniak M.D."/>
            <person name="Bates M.D."/>
            <person name="Jariyapan N."/>
            <person name="Kwakye-Nuako G."/>
            <person name="Thomaz Soccol V."/>
            <person name="Al-Salem W.S."/>
            <person name="Dillon R.J."/>
            <person name="Bates P.A."/>
            <person name="Gatherer D."/>
        </authorList>
    </citation>
    <scope>NUCLEOTIDE SEQUENCE [LARGE SCALE GENOMIC DNA]</scope>
</reference>
<accession>A0A836H4A8</accession>
<feature type="compositionally biased region" description="Polar residues" evidence="1">
    <location>
        <begin position="284"/>
        <end position="298"/>
    </location>
</feature>
<feature type="compositionally biased region" description="Polar residues" evidence="1">
    <location>
        <begin position="267"/>
        <end position="277"/>
    </location>
</feature>
<dbReference type="Proteomes" id="UP000674143">
    <property type="component" value="Unassembled WGS sequence"/>
</dbReference>
<reference evidence="3" key="1">
    <citation type="journal article" date="2021" name="Microbiol. Resour. Announc.">
        <title>LGAAP: Leishmaniinae Genome Assembly and Annotation Pipeline.</title>
        <authorList>
            <person name="Almutairi H."/>
            <person name="Urbaniak M.D."/>
            <person name="Bates M.D."/>
            <person name="Jariyapan N."/>
            <person name="Kwakye-Nuako G."/>
            <person name="Thomaz-Soccol V."/>
            <person name="Al-Salem W.S."/>
            <person name="Dillon R.J."/>
            <person name="Bates P.A."/>
            <person name="Gatherer D."/>
        </authorList>
    </citation>
    <scope>NUCLEOTIDE SEQUENCE [LARGE SCALE GENOMIC DNA]</scope>
</reference>
<dbReference type="KEGG" id="loi:92358818"/>
<dbReference type="EMBL" id="JAFHLR010000032">
    <property type="protein sequence ID" value="KAG5470170.1"/>
    <property type="molecule type" value="Genomic_DNA"/>
</dbReference>